<dbReference type="OrthoDB" id="6089297at2759"/>
<evidence type="ECO:0000313" key="3">
    <source>
        <dbReference type="Proteomes" id="UP001152795"/>
    </source>
</evidence>
<gene>
    <name evidence="2" type="ORF">PACLA_8A025375</name>
</gene>
<dbReference type="Pfam" id="PF21787">
    <property type="entry name" value="TNP-like_RNaseH_N"/>
    <property type="match status" value="1"/>
</dbReference>
<evidence type="ECO:0000313" key="2">
    <source>
        <dbReference type="EMBL" id="CAB4019435.1"/>
    </source>
</evidence>
<accession>A0A6S7IK17</accession>
<protein>
    <recommendedName>
        <fullName evidence="1">Transposable element P transposase-like RNase H domain-containing protein</fullName>
    </recommendedName>
</protein>
<sequence>MLRYMKQQAEIQNISPAGHCGYITFDEKSVQVILCKILGVVNLGDLHEDMKVLETGKDEAAIATHLLQFMFIGSTGFKFPICYFPTIEVDPTTLYHQLWSAVFDLGEFGFKVLLAIWVFQRRRCSCTRLRHNQYLHWGTIDFYG</sequence>
<dbReference type="Proteomes" id="UP001152795">
    <property type="component" value="Unassembled WGS sequence"/>
</dbReference>
<keyword evidence="3" id="KW-1185">Reference proteome</keyword>
<reference evidence="2" key="1">
    <citation type="submission" date="2020-04" db="EMBL/GenBank/DDBJ databases">
        <authorList>
            <person name="Alioto T."/>
            <person name="Alioto T."/>
            <person name="Gomez Garrido J."/>
        </authorList>
    </citation>
    <scope>NUCLEOTIDE SEQUENCE</scope>
    <source>
        <strain evidence="2">A484AB</strain>
    </source>
</reference>
<dbReference type="InterPro" id="IPR048365">
    <property type="entry name" value="TNP-like_RNaseH_N"/>
</dbReference>
<comment type="caution">
    <text evidence="2">The sequence shown here is derived from an EMBL/GenBank/DDBJ whole genome shotgun (WGS) entry which is preliminary data.</text>
</comment>
<dbReference type="EMBL" id="CACRXK020010454">
    <property type="protein sequence ID" value="CAB4019435.1"/>
    <property type="molecule type" value="Genomic_DNA"/>
</dbReference>
<evidence type="ECO:0000259" key="1">
    <source>
        <dbReference type="Pfam" id="PF21787"/>
    </source>
</evidence>
<organism evidence="2 3">
    <name type="scientific">Paramuricea clavata</name>
    <name type="common">Red gorgonian</name>
    <name type="synonym">Violescent sea-whip</name>
    <dbReference type="NCBI Taxonomy" id="317549"/>
    <lineage>
        <taxon>Eukaryota</taxon>
        <taxon>Metazoa</taxon>
        <taxon>Cnidaria</taxon>
        <taxon>Anthozoa</taxon>
        <taxon>Octocorallia</taxon>
        <taxon>Malacalcyonacea</taxon>
        <taxon>Plexauridae</taxon>
        <taxon>Paramuricea</taxon>
    </lineage>
</organism>
<feature type="domain" description="Transposable element P transposase-like RNase H" evidence="1">
    <location>
        <begin position="36"/>
        <end position="114"/>
    </location>
</feature>
<dbReference type="AlphaFoldDB" id="A0A6S7IK17"/>
<proteinExistence type="predicted"/>
<name>A0A6S7IK17_PARCT</name>